<evidence type="ECO:0000313" key="2">
    <source>
        <dbReference type="EMBL" id="ASU03432.1"/>
    </source>
</evidence>
<sequence length="231" mass="26812">MMKVMKTYQAIKLVIGEVLPDKLLLACLNSIIHNDEAHNLDHIQKVVTLGNELADRTELSMKHRQMVLAGCLMHDLGCRYHRKTHHQISYGLAFEYLEKFGDGIFTEEEILVIAESCLQHRASWTEDRSGQICDLVALADRGIWNKKEYVTRSVQFHLHRIGELGIDAVRKEVQMHIPDKFGEDGYAWKKYPRIGFTLFEKEIEDFKRFALSPAEIDKMIDVVLNELKLFR</sequence>
<protein>
    <submittedName>
        <fullName evidence="2">Putative phosphohydrolase</fullName>
    </submittedName>
</protein>
<dbReference type="Gene3D" id="1.10.3210.10">
    <property type="entry name" value="Hypothetical protein af1432"/>
    <property type="match status" value="1"/>
</dbReference>
<reference evidence="3" key="1">
    <citation type="submission" date="2017-07" db="EMBL/GenBank/DDBJ databases">
        <authorList>
            <person name="Putnam M.J."/>
            <person name="Sharma R."/>
            <person name="Kruger J.L."/>
            <person name="Berg J.A."/>
            <person name="Payne A.M."/>
            <person name="Fajardo C.P."/>
            <person name="Breakwell D.P."/>
            <person name="Hope S."/>
            <person name="Grose J.H."/>
        </authorList>
    </citation>
    <scope>NUCLEOTIDE SEQUENCE [LARGE SCALE GENOMIC DNA]</scope>
</reference>
<gene>
    <name evidence="2" type="ORF">RISINGSUN_238</name>
</gene>
<name>A0A223LHH0_9CAUD</name>
<dbReference type="SUPFAM" id="SSF109604">
    <property type="entry name" value="HD-domain/PDEase-like"/>
    <property type="match status" value="1"/>
</dbReference>
<accession>A0A223LHH0</accession>
<organism evidence="2 3">
    <name type="scientific">Erwinia phage vB_EamM_RisingSun</name>
    <dbReference type="NCBI Taxonomy" id="2026080"/>
    <lineage>
        <taxon>Viruses</taxon>
        <taxon>Duplodnaviria</taxon>
        <taxon>Heunggongvirae</taxon>
        <taxon>Uroviricota</taxon>
        <taxon>Caudoviricetes</taxon>
        <taxon>Chimalliviridae</taxon>
        <taxon>Risingsunvirus</taxon>
        <taxon>Risingsunvirus risingsun</taxon>
    </lineage>
</organism>
<dbReference type="Pfam" id="PF01966">
    <property type="entry name" value="HD"/>
    <property type="match status" value="1"/>
</dbReference>
<evidence type="ECO:0000313" key="3">
    <source>
        <dbReference type="Proteomes" id="UP000225553"/>
    </source>
</evidence>
<proteinExistence type="predicted"/>
<dbReference type="InterPro" id="IPR006674">
    <property type="entry name" value="HD_domain"/>
</dbReference>
<keyword evidence="3" id="KW-1185">Reference proteome</keyword>
<feature type="domain" description="HD" evidence="1">
    <location>
        <begin position="40"/>
        <end position="139"/>
    </location>
</feature>
<dbReference type="GO" id="GO:0016787">
    <property type="term" value="F:hydrolase activity"/>
    <property type="evidence" value="ECO:0007669"/>
    <property type="project" value="UniProtKB-KW"/>
</dbReference>
<dbReference type="OrthoDB" id="10536at10239"/>
<keyword evidence="2" id="KW-0378">Hydrolase</keyword>
<dbReference type="EMBL" id="MF459646">
    <property type="protein sequence ID" value="ASU03432.1"/>
    <property type="molecule type" value="Genomic_DNA"/>
</dbReference>
<dbReference type="Proteomes" id="UP000225553">
    <property type="component" value="Segment"/>
</dbReference>
<evidence type="ECO:0000259" key="1">
    <source>
        <dbReference type="Pfam" id="PF01966"/>
    </source>
</evidence>